<organism evidence="1 2">
    <name type="scientific">Teichococcus oryzae</name>
    <dbReference type="NCBI Taxonomy" id="1608942"/>
    <lineage>
        <taxon>Bacteria</taxon>
        <taxon>Pseudomonadati</taxon>
        <taxon>Pseudomonadota</taxon>
        <taxon>Alphaproteobacteria</taxon>
        <taxon>Acetobacterales</taxon>
        <taxon>Roseomonadaceae</taxon>
        <taxon>Roseomonas</taxon>
    </lineage>
</organism>
<sequence>MARRPSLEWICAALGGAVVAGTLGIVAAQIPGGDPGATPELRLEASPGPASGTGHVVRLMVHNDGMRTAAAVEIEGRLYDGEATVETSRVTLDYVPRGSATRAGLWFARDPTGLRLELRALGYQEP</sequence>
<protein>
    <submittedName>
        <fullName evidence="1">TIGR02588 family protein</fullName>
    </submittedName>
</protein>
<dbReference type="RefSeq" id="WP_149812177.1">
    <property type="nucleotide sequence ID" value="NZ_VUKA01000004.1"/>
</dbReference>
<dbReference type="EMBL" id="VUKA01000004">
    <property type="protein sequence ID" value="KAA2213064.1"/>
    <property type="molecule type" value="Genomic_DNA"/>
</dbReference>
<accession>A0A5B2TFZ7</accession>
<dbReference type="AlphaFoldDB" id="A0A5B2TFZ7"/>
<evidence type="ECO:0000313" key="2">
    <source>
        <dbReference type="Proteomes" id="UP000322110"/>
    </source>
</evidence>
<evidence type="ECO:0000313" key="1">
    <source>
        <dbReference type="EMBL" id="KAA2213064.1"/>
    </source>
</evidence>
<dbReference type="Proteomes" id="UP000322110">
    <property type="component" value="Unassembled WGS sequence"/>
</dbReference>
<dbReference type="OrthoDB" id="1445569at2"/>
<proteinExistence type="predicted"/>
<reference evidence="1 2" key="1">
    <citation type="journal article" date="2015" name="Int. J. Syst. Evol. Microbiol.">
        <title>Roseomonas oryzae sp. nov., isolated from paddy rhizosphere soil.</title>
        <authorList>
            <person name="Ramaprasad E.V."/>
            <person name="Sasikala Ch."/>
            <person name="Ramana Ch.V."/>
        </authorList>
    </citation>
    <scope>NUCLEOTIDE SEQUENCE [LARGE SCALE GENOMIC DNA]</scope>
    <source>
        <strain evidence="1 2">KCTC 42542</strain>
    </source>
</reference>
<gene>
    <name evidence="1" type="ORF">F0Q34_10495</name>
</gene>
<name>A0A5B2TFZ7_9PROT</name>
<keyword evidence="2" id="KW-1185">Reference proteome</keyword>
<comment type="caution">
    <text evidence="1">The sequence shown here is derived from an EMBL/GenBank/DDBJ whole genome shotgun (WGS) entry which is preliminary data.</text>
</comment>